<evidence type="ECO:0000313" key="2">
    <source>
        <dbReference type="Proteomes" id="UP000012062"/>
    </source>
</evidence>
<evidence type="ECO:0000313" key="1">
    <source>
        <dbReference type="EMBL" id="CCV09609.1"/>
    </source>
</evidence>
<dbReference type="AlphaFoldDB" id="M5EX09"/>
<comment type="caution">
    <text evidence="1">The sequence shown here is derived from an EMBL/GenBank/DDBJ whole genome shotgun (WGS) entry which is preliminary data.</text>
</comment>
<organism evidence="1 2">
    <name type="scientific">Mesorhizobium metallidurans STM 2683</name>
    <dbReference type="NCBI Taxonomy" id="1297569"/>
    <lineage>
        <taxon>Bacteria</taxon>
        <taxon>Pseudomonadati</taxon>
        <taxon>Pseudomonadota</taxon>
        <taxon>Alphaproteobacteria</taxon>
        <taxon>Hyphomicrobiales</taxon>
        <taxon>Phyllobacteriaceae</taxon>
        <taxon>Mesorhizobium</taxon>
    </lineage>
</organism>
<reference evidence="1 2" key="1">
    <citation type="submission" date="2013-02" db="EMBL/GenBank/DDBJ databases">
        <authorList>
            <person name="Genoscope - CEA"/>
        </authorList>
    </citation>
    <scope>NUCLEOTIDE SEQUENCE [LARGE SCALE GENOMIC DNA]</scope>
    <source>
        <strain evidence="1 2">STM 2683</strain>
    </source>
</reference>
<keyword evidence="2" id="KW-1185">Reference proteome</keyword>
<dbReference type="Proteomes" id="UP000012062">
    <property type="component" value="Unassembled WGS sequence"/>
</dbReference>
<name>M5EX09_9HYPH</name>
<accession>M5EX09</accession>
<gene>
    <name evidence="1" type="ORF">MESS2_p90018</name>
</gene>
<dbReference type="STRING" id="1297569.MESS2_p90018"/>
<dbReference type="EMBL" id="CAUM01000191">
    <property type="protein sequence ID" value="CCV09609.1"/>
    <property type="molecule type" value="Genomic_DNA"/>
</dbReference>
<sequence>MEEITRGRSGAVTLLEIYAAGHKRRHTKNLLSNSGGKVLSYMKIGDGVWKRVRRLAMLPVYQPRP</sequence>
<protein>
    <submittedName>
        <fullName evidence="1">Uncharacterized protein</fullName>
    </submittedName>
</protein>
<proteinExistence type="predicted"/>